<feature type="compositionally biased region" description="Low complexity" evidence="2">
    <location>
        <begin position="344"/>
        <end position="362"/>
    </location>
</feature>
<evidence type="ECO:0000259" key="3">
    <source>
        <dbReference type="PROSITE" id="PS50103"/>
    </source>
</evidence>
<feature type="compositionally biased region" description="Polar residues" evidence="2">
    <location>
        <begin position="114"/>
        <end position="123"/>
    </location>
</feature>
<feature type="zinc finger region" description="C3H1-type" evidence="1">
    <location>
        <begin position="196"/>
        <end position="225"/>
    </location>
</feature>
<dbReference type="PROSITE" id="PS50103">
    <property type="entry name" value="ZF_C3H1"/>
    <property type="match status" value="1"/>
</dbReference>
<keyword evidence="1" id="KW-0479">Metal-binding</keyword>
<keyword evidence="1" id="KW-0863">Zinc-finger</keyword>
<accession>A0A6A6TJ26</accession>
<dbReference type="EMBL" id="MU004303">
    <property type="protein sequence ID" value="KAF2659890.1"/>
    <property type="molecule type" value="Genomic_DNA"/>
</dbReference>
<feature type="compositionally biased region" description="Basic and acidic residues" evidence="2">
    <location>
        <begin position="484"/>
        <end position="494"/>
    </location>
</feature>
<dbReference type="OrthoDB" id="5355510at2759"/>
<sequence length="494" mass="54722">MAQGGSDTMASATSPLAEGIRFYIVRADKSMIPLIPADQLRFELRDVPRKLDHQQLSKEQWQWVGNTSEFPNLMEQHEAGLYPKARGFRAPDYEAKTTALGSLFATPGLRSHRTTSQTGSSLQAPAAPSPIAEESRPQPPLNPPHSAPARFSTVVSPAPTDDHKSYTEAIASIYQRDAQRYGFSPRLPPSGIPPNPSKKEYCTHWIKTGDCAFVSQGCLYKHEMPSLQKLREIGFSTTPAWWKDKTALRGPTWMQRRIQGHEDNGAEKDSAPPERSIEQLIEKLGRDREPKRSIFKKNVAEHPHGILKEEGSDVVPNSVSTPSCSKLIPNLIDFDTLEPPPSRRPSSSSSTSTTPQTSDLSSIPASPSIQNTPPVLHVRPSKTRPVTALPKDMGNEKPSTNRLLRRRSSITISSEDEQLRKKPIKPLVLHASPRKAGLQTSKYAIKDNGMMESAPKTNTDDCKPNPSPGSQIQKPRPGKRNREKRSIPKKDMTI</sequence>
<feature type="domain" description="C3H1-type" evidence="3">
    <location>
        <begin position="196"/>
        <end position="225"/>
    </location>
</feature>
<dbReference type="Proteomes" id="UP000799324">
    <property type="component" value="Unassembled WGS sequence"/>
</dbReference>
<feature type="region of interest" description="Disordered" evidence="2">
    <location>
        <begin position="297"/>
        <end position="320"/>
    </location>
</feature>
<evidence type="ECO:0000313" key="5">
    <source>
        <dbReference type="Proteomes" id="UP000799324"/>
    </source>
</evidence>
<keyword evidence="5" id="KW-1185">Reference proteome</keyword>
<evidence type="ECO:0000313" key="4">
    <source>
        <dbReference type="EMBL" id="KAF2659890.1"/>
    </source>
</evidence>
<evidence type="ECO:0000256" key="2">
    <source>
        <dbReference type="SAM" id="MobiDB-lite"/>
    </source>
</evidence>
<feature type="region of interest" description="Disordered" evidence="2">
    <location>
        <begin position="332"/>
        <end position="418"/>
    </location>
</feature>
<dbReference type="InterPro" id="IPR000571">
    <property type="entry name" value="Znf_CCCH"/>
</dbReference>
<feature type="compositionally biased region" description="Basic and acidic residues" evidence="2">
    <location>
        <begin position="297"/>
        <end position="311"/>
    </location>
</feature>
<feature type="region of interest" description="Disordered" evidence="2">
    <location>
        <begin position="106"/>
        <end position="162"/>
    </location>
</feature>
<feature type="region of interest" description="Disordered" evidence="2">
    <location>
        <begin position="430"/>
        <end position="494"/>
    </location>
</feature>
<feature type="compositionally biased region" description="Polar residues" evidence="2">
    <location>
        <begin position="363"/>
        <end position="373"/>
    </location>
</feature>
<keyword evidence="1" id="KW-0862">Zinc</keyword>
<dbReference type="AlphaFoldDB" id="A0A6A6TJ26"/>
<dbReference type="GO" id="GO:0008270">
    <property type="term" value="F:zinc ion binding"/>
    <property type="evidence" value="ECO:0007669"/>
    <property type="project" value="UniProtKB-KW"/>
</dbReference>
<reference evidence="4" key="1">
    <citation type="journal article" date="2020" name="Stud. Mycol.">
        <title>101 Dothideomycetes genomes: a test case for predicting lifestyles and emergence of pathogens.</title>
        <authorList>
            <person name="Haridas S."/>
            <person name="Albert R."/>
            <person name="Binder M."/>
            <person name="Bloem J."/>
            <person name="Labutti K."/>
            <person name="Salamov A."/>
            <person name="Andreopoulos B."/>
            <person name="Baker S."/>
            <person name="Barry K."/>
            <person name="Bills G."/>
            <person name="Bluhm B."/>
            <person name="Cannon C."/>
            <person name="Castanera R."/>
            <person name="Culley D."/>
            <person name="Daum C."/>
            <person name="Ezra D."/>
            <person name="Gonzalez J."/>
            <person name="Henrissat B."/>
            <person name="Kuo A."/>
            <person name="Liang C."/>
            <person name="Lipzen A."/>
            <person name="Lutzoni F."/>
            <person name="Magnuson J."/>
            <person name="Mondo S."/>
            <person name="Nolan M."/>
            <person name="Ohm R."/>
            <person name="Pangilinan J."/>
            <person name="Park H.-J."/>
            <person name="Ramirez L."/>
            <person name="Alfaro M."/>
            <person name="Sun H."/>
            <person name="Tritt A."/>
            <person name="Yoshinaga Y."/>
            <person name="Zwiers L.-H."/>
            <person name="Turgeon B."/>
            <person name="Goodwin S."/>
            <person name="Spatafora J."/>
            <person name="Crous P."/>
            <person name="Grigoriev I."/>
        </authorList>
    </citation>
    <scope>NUCLEOTIDE SEQUENCE</scope>
    <source>
        <strain evidence="4">CBS 122681</strain>
    </source>
</reference>
<feature type="compositionally biased region" description="Pro residues" evidence="2">
    <location>
        <begin position="137"/>
        <end position="146"/>
    </location>
</feature>
<organism evidence="4 5">
    <name type="scientific">Lophiostoma macrostomum CBS 122681</name>
    <dbReference type="NCBI Taxonomy" id="1314788"/>
    <lineage>
        <taxon>Eukaryota</taxon>
        <taxon>Fungi</taxon>
        <taxon>Dikarya</taxon>
        <taxon>Ascomycota</taxon>
        <taxon>Pezizomycotina</taxon>
        <taxon>Dothideomycetes</taxon>
        <taxon>Pleosporomycetidae</taxon>
        <taxon>Pleosporales</taxon>
        <taxon>Lophiostomataceae</taxon>
        <taxon>Lophiostoma</taxon>
    </lineage>
</organism>
<evidence type="ECO:0000256" key="1">
    <source>
        <dbReference type="PROSITE-ProRule" id="PRU00723"/>
    </source>
</evidence>
<proteinExistence type="predicted"/>
<protein>
    <recommendedName>
        <fullName evidence="3">C3H1-type domain-containing protein</fullName>
    </recommendedName>
</protein>
<gene>
    <name evidence="4" type="ORF">K491DRAFT_712187</name>
</gene>
<name>A0A6A6TJ26_9PLEO</name>